<dbReference type="RefSeq" id="WP_353649581.1">
    <property type="nucleotide sequence ID" value="NZ_CP159218.1"/>
</dbReference>
<evidence type="ECO:0000313" key="1">
    <source>
        <dbReference type="EMBL" id="XCG63966.1"/>
    </source>
</evidence>
<name>A0AAU8DPQ5_9ACTN</name>
<protein>
    <submittedName>
        <fullName evidence="1">Uncharacterized protein</fullName>
    </submittedName>
</protein>
<sequence>MLKPLGIFGTPFAGDTGLLWPLTQQLHPDLREPIARYLEQGVLIGPSWMSAIDDPLQGRASCRSPGNWMTDGIYHWRDSAAAFVREYGIGLSEEVVDHCLHEQGNFAEAQGRTRELWTELHETVLPTLSEGGNIGFARSAWREASTINAINTASLRVIGDVWGKDADTAVMRVLAQRPLPYAVHRAVAARFRRSPVVIENTRDRSDDVLHPAWTRVAPRTIRTDGKYVWREDYAHYVRLHGVAAPVDFVADAMTYQPPEITAAVLRQIRELLDSGDLARPERRWMPVSG</sequence>
<gene>
    <name evidence="1" type="ORF">ABLG96_01040</name>
</gene>
<dbReference type="AlphaFoldDB" id="A0AAU8DPQ5"/>
<organism evidence="1">
    <name type="scientific">Nakamurella sp. A5-74</name>
    <dbReference type="NCBI Taxonomy" id="3158264"/>
    <lineage>
        <taxon>Bacteria</taxon>
        <taxon>Bacillati</taxon>
        <taxon>Actinomycetota</taxon>
        <taxon>Actinomycetes</taxon>
        <taxon>Nakamurellales</taxon>
        <taxon>Nakamurellaceae</taxon>
        <taxon>Nakamurella</taxon>
    </lineage>
</organism>
<reference evidence="1" key="1">
    <citation type="submission" date="2024-05" db="EMBL/GenBank/DDBJ databases">
        <authorList>
            <person name="Cai S.Y."/>
            <person name="Jin L.M."/>
            <person name="Li H.R."/>
        </authorList>
    </citation>
    <scope>NUCLEOTIDE SEQUENCE</scope>
    <source>
        <strain evidence="1">A5-74</strain>
    </source>
</reference>
<accession>A0AAU8DPQ5</accession>
<proteinExistence type="predicted"/>
<dbReference type="EMBL" id="CP159218">
    <property type="protein sequence ID" value="XCG63966.1"/>
    <property type="molecule type" value="Genomic_DNA"/>
</dbReference>